<protein>
    <recommendedName>
        <fullName evidence="9 10">2,3-bisphosphoglycerate-independent phosphoglycerate mutase</fullName>
        <shortName evidence="10">BPG-independent PGAM</shortName>
        <shortName evidence="10">Phosphoglyceromutase</shortName>
        <shortName evidence="10">iPGM</shortName>
        <ecNumber evidence="4 10">5.4.2.12</ecNumber>
    </recommendedName>
</protein>
<reference evidence="17" key="1">
    <citation type="submission" date="2016-12" db="EMBL/GenBank/DDBJ databases">
        <title>Draft Genome Sequences od Carboxydothermus pertinax and islandicus, Hydrogenogenic Carboxydotrophic Bacteria.</title>
        <authorList>
            <person name="Fukuyama Y."/>
            <person name="Ohmae K."/>
            <person name="Yoneda Y."/>
            <person name="Yoshida T."/>
            <person name="Sako Y."/>
        </authorList>
    </citation>
    <scope>NUCLEOTIDE SEQUENCE [LARGE SCALE GENOMIC DNA]</scope>
    <source>
        <strain evidence="17">Ug1</strain>
    </source>
</reference>
<dbReference type="SUPFAM" id="SSF64158">
    <property type="entry name" value="2,3-Bisphosphoglycerate-independent phosphoglycerate mutase, substrate-binding domain"/>
    <property type="match status" value="1"/>
</dbReference>
<dbReference type="GO" id="GO:0006096">
    <property type="term" value="P:glycolytic process"/>
    <property type="evidence" value="ECO:0007669"/>
    <property type="project" value="UniProtKB-UniRule"/>
</dbReference>
<evidence type="ECO:0000259" key="14">
    <source>
        <dbReference type="Pfam" id="PF01676"/>
    </source>
</evidence>
<evidence type="ECO:0000313" key="16">
    <source>
        <dbReference type="EMBL" id="GAV21554.1"/>
    </source>
</evidence>
<evidence type="ECO:0000256" key="7">
    <source>
        <dbReference type="ARBA" id="ARBA00023211"/>
    </source>
</evidence>
<feature type="binding site" evidence="10 13">
    <location>
        <position position="59"/>
    </location>
    <ligand>
        <name>Mn(2+)</name>
        <dbReference type="ChEBI" id="CHEBI:29035"/>
        <label>2</label>
    </ligand>
</feature>
<keyword evidence="17" id="KW-1185">Reference proteome</keyword>
<dbReference type="PANTHER" id="PTHR31637">
    <property type="entry name" value="2,3-BISPHOSPHOGLYCERATE-INDEPENDENT PHOSPHOGLYCERATE MUTASE"/>
    <property type="match status" value="1"/>
</dbReference>
<dbReference type="Gene3D" id="3.40.1450.10">
    <property type="entry name" value="BPG-independent phosphoglycerate mutase, domain B"/>
    <property type="match status" value="1"/>
</dbReference>
<organism evidence="16 17">
    <name type="scientific">Carboxydothermus pertinax</name>
    <dbReference type="NCBI Taxonomy" id="870242"/>
    <lineage>
        <taxon>Bacteria</taxon>
        <taxon>Bacillati</taxon>
        <taxon>Bacillota</taxon>
        <taxon>Clostridia</taxon>
        <taxon>Thermoanaerobacterales</taxon>
        <taxon>Thermoanaerobacteraceae</taxon>
        <taxon>Carboxydothermus</taxon>
    </lineage>
</organism>
<dbReference type="InterPro" id="IPR005995">
    <property type="entry name" value="Pgm_bpd_ind"/>
</dbReference>
<feature type="binding site" evidence="10 12">
    <location>
        <position position="120"/>
    </location>
    <ligand>
        <name>substrate</name>
    </ligand>
</feature>
<keyword evidence="8 10" id="KW-0413">Isomerase</keyword>
<comment type="cofactor">
    <cofactor evidence="10">
        <name>Mn(2+)</name>
        <dbReference type="ChEBI" id="CHEBI:29035"/>
    </cofactor>
    <text evidence="10">Binds 2 manganese ions per subunit.</text>
</comment>
<dbReference type="GO" id="GO:0030145">
    <property type="term" value="F:manganese ion binding"/>
    <property type="evidence" value="ECO:0007669"/>
    <property type="project" value="UniProtKB-UniRule"/>
</dbReference>
<dbReference type="PIRSF" id="PIRSF001492">
    <property type="entry name" value="IPGAM"/>
    <property type="match status" value="1"/>
</dbReference>
<dbReference type="CDD" id="cd16010">
    <property type="entry name" value="iPGM"/>
    <property type="match status" value="1"/>
</dbReference>
<dbReference type="STRING" id="870242.cpu_00640"/>
<dbReference type="OrthoDB" id="9800863at2"/>
<feature type="binding site" evidence="10 13">
    <location>
        <position position="456"/>
    </location>
    <ligand>
        <name>Mn(2+)</name>
        <dbReference type="ChEBI" id="CHEBI:29035"/>
        <label>1</label>
    </ligand>
</feature>
<dbReference type="FunFam" id="3.40.720.10:FF:000001">
    <property type="entry name" value="2,3-bisphosphoglycerate-independent phosphoglycerate mutase"/>
    <property type="match status" value="1"/>
</dbReference>
<feature type="binding site" evidence="10 12">
    <location>
        <begin position="150"/>
        <end position="151"/>
    </location>
    <ligand>
        <name>substrate</name>
    </ligand>
</feature>
<gene>
    <name evidence="10" type="primary">gpmI</name>
    <name evidence="16" type="ORF">cpu_00640</name>
</gene>
<dbReference type="UniPathway" id="UPA00109">
    <property type="reaction ID" value="UER00186"/>
</dbReference>
<evidence type="ECO:0000256" key="3">
    <source>
        <dbReference type="ARBA" id="ARBA00008819"/>
    </source>
</evidence>
<dbReference type="Proteomes" id="UP000187485">
    <property type="component" value="Unassembled WGS sequence"/>
</dbReference>
<comment type="subunit">
    <text evidence="10">Monomer.</text>
</comment>
<feature type="binding site" evidence="10 13">
    <location>
        <position position="9"/>
    </location>
    <ligand>
        <name>Mn(2+)</name>
        <dbReference type="ChEBI" id="CHEBI:29035"/>
        <label>2</label>
    </ligand>
</feature>
<dbReference type="InterPro" id="IPR017850">
    <property type="entry name" value="Alkaline_phosphatase_core_sf"/>
</dbReference>
<feature type="binding site" evidence="10 12">
    <location>
        <begin position="258"/>
        <end position="261"/>
    </location>
    <ligand>
        <name>substrate</name>
    </ligand>
</feature>
<dbReference type="GO" id="GO:0004619">
    <property type="term" value="F:phosphoglycerate mutase activity"/>
    <property type="evidence" value="ECO:0007669"/>
    <property type="project" value="UniProtKB-UniRule"/>
</dbReference>
<comment type="pathway">
    <text evidence="2 10">Carbohydrate degradation; glycolysis; pyruvate from D-glyceraldehyde 3-phosphate: step 3/5.</text>
</comment>
<comment type="similarity">
    <text evidence="3 10">Belongs to the BPG-independent phosphoglycerate mutase family.</text>
</comment>
<evidence type="ECO:0000256" key="1">
    <source>
        <dbReference type="ARBA" id="ARBA00000370"/>
    </source>
</evidence>
<evidence type="ECO:0000256" key="9">
    <source>
        <dbReference type="ARBA" id="ARBA00071648"/>
    </source>
</evidence>
<keyword evidence="7 10" id="KW-0464">Manganese</keyword>
<evidence type="ECO:0000256" key="6">
    <source>
        <dbReference type="ARBA" id="ARBA00023152"/>
    </source>
</evidence>
<evidence type="ECO:0000256" key="13">
    <source>
        <dbReference type="PIRSR" id="PIRSR001492-3"/>
    </source>
</evidence>
<dbReference type="EC" id="5.4.2.12" evidence="4 10"/>
<dbReference type="PANTHER" id="PTHR31637:SF0">
    <property type="entry name" value="2,3-BISPHOSPHOGLYCERATE-INDEPENDENT PHOSPHOGLYCERATE MUTASE"/>
    <property type="match status" value="1"/>
</dbReference>
<comment type="caution">
    <text evidence="16">The sequence shown here is derived from an EMBL/GenBank/DDBJ whole genome shotgun (WGS) entry which is preliminary data.</text>
</comment>
<dbReference type="FunFam" id="3.40.1450.10:FF:000001">
    <property type="entry name" value="2,3-bisphosphoglycerate-independent phosphoglycerate mutase"/>
    <property type="match status" value="1"/>
</dbReference>
<feature type="domain" description="BPG-independent PGAM N-terminal" evidence="15">
    <location>
        <begin position="79"/>
        <end position="295"/>
    </location>
</feature>
<evidence type="ECO:0000256" key="2">
    <source>
        <dbReference type="ARBA" id="ARBA00004798"/>
    </source>
</evidence>
<dbReference type="InterPro" id="IPR036646">
    <property type="entry name" value="PGAM_B_sf"/>
</dbReference>
<dbReference type="Gene3D" id="3.40.720.10">
    <property type="entry name" value="Alkaline Phosphatase, subunit A"/>
    <property type="match status" value="1"/>
</dbReference>
<keyword evidence="6 10" id="KW-0324">Glycolysis</keyword>
<evidence type="ECO:0000256" key="10">
    <source>
        <dbReference type="HAMAP-Rule" id="MF_01038"/>
    </source>
</evidence>
<dbReference type="GO" id="GO:0005829">
    <property type="term" value="C:cytosol"/>
    <property type="evidence" value="ECO:0007669"/>
    <property type="project" value="TreeGrafter"/>
</dbReference>
<dbReference type="GO" id="GO:0043937">
    <property type="term" value="P:regulation of sporulation"/>
    <property type="evidence" value="ECO:0007669"/>
    <property type="project" value="UniProtKB-ARBA"/>
</dbReference>
<feature type="binding site" evidence="10 13">
    <location>
        <position position="401"/>
    </location>
    <ligand>
        <name>Mn(2+)</name>
        <dbReference type="ChEBI" id="CHEBI:29035"/>
        <label>1</label>
    </ligand>
</feature>
<evidence type="ECO:0000256" key="8">
    <source>
        <dbReference type="ARBA" id="ARBA00023235"/>
    </source>
</evidence>
<dbReference type="SUPFAM" id="SSF53649">
    <property type="entry name" value="Alkaline phosphatase-like"/>
    <property type="match status" value="1"/>
</dbReference>
<proteinExistence type="inferred from homology"/>
<dbReference type="RefSeq" id="WP_075858005.1">
    <property type="nucleotide sequence ID" value="NZ_BDJK01000003.1"/>
</dbReference>
<accession>A0A1L8CRR2</accession>
<evidence type="ECO:0000259" key="15">
    <source>
        <dbReference type="Pfam" id="PF06415"/>
    </source>
</evidence>
<evidence type="ECO:0000256" key="5">
    <source>
        <dbReference type="ARBA" id="ARBA00022723"/>
    </source>
</evidence>
<dbReference type="Pfam" id="PF06415">
    <property type="entry name" value="iPGM_N"/>
    <property type="match status" value="1"/>
</dbReference>
<comment type="catalytic activity">
    <reaction evidence="1 10">
        <text>(2R)-2-phosphoglycerate = (2R)-3-phosphoglycerate</text>
        <dbReference type="Rhea" id="RHEA:15901"/>
        <dbReference type="ChEBI" id="CHEBI:58272"/>
        <dbReference type="ChEBI" id="CHEBI:58289"/>
        <dbReference type="EC" id="5.4.2.12"/>
    </reaction>
</comment>
<dbReference type="InterPro" id="IPR011258">
    <property type="entry name" value="BPG-indep_PGM_N"/>
</dbReference>
<feature type="domain" description="Metalloenzyme" evidence="14">
    <location>
        <begin position="1"/>
        <end position="495"/>
    </location>
</feature>
<dbReference type="InterPro" id="IPR006124">
    <property type="entry name" value="Metalloenzyme"/>
</dbReference>
<evidence type="ECO:0000256" key="11">
    <source>
        <dbReference type="PIRSR" id="PIRSR001492-1"/>
    </source>
</evidence>
<evidence type="ECO:0000256" key="12">
    <source>
        <dbReference type="PIRSR" id="PIRSR001492-2"/>
    </source>
</evidence>
<feature type="binding site" evidence="10 12">
    <location>
        <position position="331"/>
    </location>
    <ligand>
        <name>substrate</name>
    </ligand>
</feature>
<evidence type="ECO:0000313" key="17">
    <source>
        <dbReference type="Proteomes" id="UP000187485"/>
    </source>
</evidence>
<comment type="function">
    <text evidence="10">Catalyzes the interconversion of 2-phosphoglycerate and 3-phosphoglycerate.</text>
</comment>
<name>A0A1L8CRR2_9THEO</name>
<feature type="binding site" evidence="10 13">
    <location>
        <position position="397"/>
    </location>
    <ligand>
        <name>Mn(2+)</name>
        <dbReference type="ChEBI" id="CHEBI:29035"/>
        <label>1</label>
    </ligand>
</feature>
<feature type="active site" description="Phosphoserine intermediate" evidence="10 11">
    <location>
        <position position="59"/>
    </location>
</feature>
<dbReference type="AlphaFoldDB" id="A0A1L8CRR2"/>
<feature type="binding site" evidence="10 12">
    <location>
        <position position="188"/>
    </location>
    <ligand>
        <name>substrate</name>
    </ligand>
</feature>
<dbReference type="HAMAP" id="MF_01038">
    <property type="entry name" value="GpmI"/>
    <property type="match status" value="1"/>
</dbReference>
<evidence type="ECO:0000256" key="4">
    <source>
        <dbReference type="ARBA" id="ARBA00012026"/>
    </source>
</evidence>
<keyword evidence="5 10" id="KW-0479">Metal-binding</keyword>
<sequence>MPVLLTILDGWGIAETTYGNSIKAAGTPNFNRYWDNYPHTILEASGLAVGLPRGQMGNSEVGHLNMGAGRIVYQELTRITKEIEEGSFFQNRELLEAINHAQETGGNLHLMGLLSDGGVHSHIEHLFALLELCRRGNFPRVFIHAFLDGRDVPPKNAQEYIEALEARLKELGFGQIATVMGRYYAMDRDKRWERTEKAYRALVFGEGFKVTEPEAAVALAYDRGETDEFVAPTVVLTPEGQPRGLVKEGDSIIFFNFRPDRARQITRAFVDDDFTGFNRKKIENLHFVCFTQYDKTIKAPIAFLPQPIENCLGEYLSKKQKKQLRIAETEKYAHVTFFFNGGVEKPYPGEERILIPSPKVATYDLKPEMSAYEVTEKLLEEMEKGYDLIVLNYANPDMVGHTGVFEAAVQAIKAVDECLGRVVDKFLSLGGTAIITADHGNAEKMLEEDGSPHTAHTTNPVPFILVGEKYRGIKLKEKGSLANVAPTILKILELDIPKEMTSEPLF</sequence>
<feature type="binding site" evidence="10 13">
    <location>
        <position position="438"/>
    </location>
    <ligand>
        <name>Mn(2+)</name>
        <dbReference type="ChEBI" id="CHEBI:29035"/>
        <label>2</label>
    </ligand>
</feature>
<dbReference type="EMBL" id="BDJK01000003">
    <property type="protein sequence ID" value="GAV21554.1"/>
    <property type="molecule type" value="Genomic_DNA"/>
</dbReference>
<feature type="binding site" evidence="10 13">
    <location>
        <position position="439"/>
    </location>
    <ligand>
        <name>Mn(2+)</name>
        <dbReference type="ChEBI" id="CHEBI:29035"/>
        <label>2</label>
    </ligand>
</feature>
<dbReference type="Pfam" id="PF01676">
    <property type="entry name" value="Metalloenzyme"/>
    <property type="match status" value="1"/>
</dbReference>
<dbReference type="GO" id="GO:0006007">
    <property type="term" value="P:glucose catabolic process"/>
    <property type="evidence" value="ECO:0007669"/>
    <property type="project" value="InterPro"/>
</dbReference>
<feature type="binding site" evidence="10 12">
    <location>
        <position position="182"/>
    </location>
    <ligand>
        <name>substrate</name>
    </ligand>
</feature>
<dbReference type="NCBIfam" id="TIGR01307">
    <property type="entry name" value="pgm_bpd_ind"/>
    <property type="match status" value="1"/>
</dbReference>